<evidence type="ECO:0000313" key="2">
    <source>
        <dbReference type="Proteomes" id="UP000183417"/>
    </source>
</evidence>
<protein>
    <submittedName>
        <fullName evidence="1">Phage tail protein (Tail_P2_I)</fullName>
    </submittedName>
</protein>
<dbReference type="RefSeq" id="WP_074923276.1">
    <property type="nucleotide sequence ID" value="NZ_CP141274.1"/>
</dbReference>
<gene>
    <name evidence="1" type="ORF">SAMN05421547_12124</name>
</gene>
<accession>A0A1H3SK94</accession>
<dbReference type="GeneID" id="94693752"/>
<dbReference type="EMBL" id="FNPE01000021">
    <property type="protein sequence ID" value="SDZ38416.1"/>
    <property type="molecule type" value="Genomic_DNA"/>
</dbReference>
<dbReference type="Proteomes" id="UP000183417">
    <property type="component" value="Unassembled WGS sequence"/>
</dbReference>
<evidence type="ECO:0000313" key="1">
    <source>
        <dbReference type="EMBL" id="SDZ38416.1"/>
    </source>
</evidence>
<sequence length="326" mass="35540">MSTAAIVPTAPRRHVLPPNATALEKAVDQVVPNWDGLAGAFPAPAQGEPAAFLPWLAAEWGIAQFDRYFDDVPALIANGLPWLRERGTAASMQRALGWLGYDGAQLDEDGAWLHLDLGRIIGDAELASVAHVVRASLPAHVRFYRVFHGHDLRPLRLDHGPGLDAGMLDNDSGTWIDVSPYGDPVKLSQGLPRRTGTEAPPSDGVLTAQLFRVTTIATYADRMLLDAWTLDSEILIDASLGITEVNATTTGEPAYYAPLRPIPAQAMATHSAWTAPAPLALASLHPWASTERPHDNTRTWTGRWDSTPWRRSFETRTTTTEEPEEP</sequence>
<proteinExistence type="predicted"/>
<dbReference type="AlphaFoldDB" id="A0A1H3SK94"/>
<dbReference type="InterPro" id="IPR006521">
    <property type="entry name" value="Tail_protein_I"/>
</dbReference>
<organism evidence="1 2">
    <name type="scientific">Delftia lacustris</name>
    <dbReference type="NCBI Taxonomy" id="558537"/>
    <lineage>
        <taxon>Bacteria</taxon>
        <taxon>Pseudomonadati</taxon>
        <taxon>Pseudomonadota</taxon>
        <taxon>Betaproteobacteria</taxon>
        <taxon>Burkholderiales</taxon>
        <taxon>Comamonadaceae</taxon>
        <taxon>Delftia</taxon>
    </lineage>
</organism>
<reference evidence="1 2" key="1">
    <citation type="submission" date="2016-10" db="EMBL/GenBank/DDBJ databases">
        <authorList>
            <person name="de Groot N.N."/>
        </authorList>
    </citation>
    <scope>NUCLEOTIDE SEQUENCE [LARGE SCALE GENOMIC DNA]</scope>
    <source>
        <strain evidence="1 2">LMG 24775</strain>
    </source>
</reference>
<name>A0A1H3SK94_9BURK</name>
<dbReference type="Pfam" id="PF09684">
    <property type="entry name" value="Tail_P2_I"/>
    <property type="match status" value="1"/>
</dbReference>